<proteinExistence type="inferred from homology"/>
<dbReference type="RefSeq" id="WP_108823681.1">
    <property type="nucleotide sequence ID" value="NZ_CP023004.1"/>
</dbReference>
<feature type="chain" id="PRO_5015998419" evidence="3">
    <location>
        <begin position="28"/>
        <end position="837"/>
    </location>
</feature>
<dbReference type="Proteomes" id="UP000244896">
    <property type="component" value="Chromosome"/>
</dbReference>
<dbReference type="Pfam" id="PF00933">
    <property type="entry name" value="Glyco_hydro_3"/>
    <property type="match status" value="1"/>
</dbReference>
<feature type="signal peptide" evidence="3">
    <location>
        <begin position="1"/>
        <end position="27"/>
    </location>
</feature>
<dbReference type="InterPro" id="IPR036881">
    <property type="entry name" value="Glyco_hydro_3_C_sf"/>
</dbReference>
<dbReference type="Gene3D" id="2.60.40.10">
    <property type="entry name" value="Immunoglobulins"/>
    <property type="match status" value="1"/>
</dbReference>
<organism evidence="5 6">
    <name type="scientific">Ereboglobus luteus</name>
    <dbReference type="NCBI Taxonomy" id="1796921"/>
    <lineage>
        <taxon>Bacteria</taxon>
        <taxon>Pseudomonadati</taxon>
        <taxon>Verrucomicrobiota</taxon>
        <taxon>Opitutia</taxon>
        <taxon>Opitutales</taxon>
        <taxon>Opitutaceae</taxon>
        <taxon>Ereboglobus</taxon>
    </lineage>
</organism>
<evidence type="ECO:0000256" key="2">
    <source>
        <dbReference type="ARBA" id="ARBA00022801"/>
    </source>
</evidence>
<keyword evidence="3" id="KW-0732">Signal</keyword>
<dbReference type="GO" id="GO:0008422">
    <property type="term" value="F:beta-glucosidase activity"/>
    <property type="evidence" value="ECO:0007669"/>
    <property type="project" value="UniProtKB-ARBA"/>
</dbReference>
<keyword evidence="2 5" id="KW-0378">Hydrolase</keyword>
<protein>
    <submittedName>
        <fullName evidence="5">Glycosyl hydrolase</fullName>
    </submittedName>
</protein>
<dbReference type="InterPro" id="IPR001764">
    <property type="entry name" value="Glyco_hydro_3_N"/>
</dbReference>
<gene>
    <name evidence="5" type="ORF">CKA38_00105</name>
</gene>
<dbReference type="InterPro" id="IPR017853">
    <property type="entry name" value="GH"/>
</dbReference>
<dbReference type="Pfam" id="PF14310">
    <property type="entry name" value="Fn3-like"/>
    <property type="match status" value="1"/>
</dbReference>
<dbReference type="InterPro" id="IPR050288">
    <property type="entry name" value="Cellulose_deg_GH3"/>
</dbReference>
<sequence length="837" mass="92308">MTPTTFRNLALPAFLAAFLIAPAVCSAAKDAGIFVNAKPATHTSPDIYRDGWIDLNKNGVKDAYEDPALPHERRIEDLVARMTLEEKTAQMVTWYGYPRVAKDELPTPAWDTAFWKDGIGNIDEHMNGNTGWTNSNPTPKHALPWSLHARAINEVQRWFIENTRLGIPVDFTNEGIRGLLHSKATAFPHEISVGATWNTSLVREMGRVVGREARALGYTNVYSPVLDVARDPRWGRIVESFSEDPFLTGELGLQQVLGIQEQNVVSTLKHFAIYSIPKGGRDGHARTDPQVTWREVQTIFMPPFKRAIKDGGALGVMSSYNDYDGIPVQASKLFLTEILRGEYGFRGYVVSDSGAVEFIHDKHRTAVTPADAIRQSVEAGLNIRTNFTPPEAYAEPLRQLVRDGKLSMETIDSRVRDILRVKYWLGLFDRPYVAAPDAAEKIVRASAHMAVARQAEREGIVLLKNENNVLPLDAKKLKRVLVAGPLADDKHGWWSRYGAQLLDFVTPLDGIRAKLSNANPAVEVRHAKGVDVKDKNFPESDVYKDAPDAEVRAGIDAAVAAAKDVDIIIAALGETDDLCRESASRISLNLPGYQEELLKALHATGKPVILVLSNGRPLSVNWAAKHIPAIVEMWLPGEEGGGAIADVLFGDYNPAGRLPVTFPKSAGQIQMNFPAHPGSQDRDYGQVSGVLWPFGHGLSYTTFTYSNLKITPAEQGPQGRVEVSCEVANSGSRAGDEVVQLYVRDDYSSVVTFEKVLRGFERVNLAPGETKTIHFTLKPEHLALYDKLHQWTVEPGHFTVMVGASSEDIRLRGGFDIIDGVSARERPANVKESVDPR</sequence>
<dbReference type="PANTHER" id="PTHR42715:SF10">
    <property type="entry name" value="BETA-GLUCOSIDASE"/>
    <property type="match status" value="1"/>
</dbReference>
<dbReference type="InterPro" id="IPR036962">
    <property type="entry name" value="Glyco_hydro_3_N_sf"/>
</dbReference>
<dbReference type="PRINTS" id="PR00133">
    <property type="entry name" value="GLHYDRLASE3"/>
</dbReference>
<evidence type="ECO:0000256" key="3">
    <source>
        <dbReference type="SAM" id="SignalP"/>
    </source>
</evidence>
<comment type="similarity">
    <text evidence="1">Belongs to the glycosyl hydrolase 3 family.</text>
</comment>
<evidence type="ECO:0000313" key="5">
    <source>
        <dbReference type="EMBL" id="AWI07871.1"/>
    </source>
</evidence>
<dbReference type="AlphaFoldDB" id="A0A2U8DZ62"/>
<dbReference type="GO" id="GO:0005975">
    <property type="term" value="P:carbohydrate metabolic process"/>
    <property type="evidence" value="ECO:0007669"/>
    <property type="project" value="InterPro"/>
</dbReference>
<dbReference type="InterPro" id="IPR002772">
    <property type="entry name" value="Glyco_hydro_3_C"/>
</dbReference>
<dbReference type="Gene3D" id="3.40.50.1700">
    <property type="entry name" value="Glycoside hydrolase family 3 C-terminal domain"/>
    <property type="match status" value="1"/>
</dbReference>
<feature type="domain" description="Fibronectin type III-like" evidence="4">
    <location>
        <begin position="737"/>
        <end position="806"/>
    </location>
</feature>
<dbReference type="OrthoDB" id="9805821at2"/>
<accession>A0A2U8DZ62</accession>
<evidence type="ECO:0000259" key="4">
    <source>
        <dbReference type="SMART" id="SM01217"/>
    </source>
</evidence>
<dbReference type="FunFam" id="2.60.40.10:FF:000495">
    <property type="entry name" value="Periplasmic beta-glucosidase"/>
    <property type="match status" value="1"/>
</dbReference>
<dbReference type="Pfam" id="PF01915">
    <property type="entry name" value="Glyco_hydro_3_C"/>
    <property type="match status" value="1"/>
</dbReference>
<evidence type="ECO:0000256" key="1">
    <source>
        <dbReference type="ARBA" id="ARBA00005336"/>
    </source>
</evidence>
<dbReference type="InterPro" id="IPR013783">
    <property type="entry name" value="Ig-like_fold"/>
</dbReference>
<dbReference type="SUPFAM" id="SSF51445">
    <property type="entry name" value="(Trans)glycosidases"/>
    <property type="match status" value="1"/>
</dbReference>
<dbReference type="PANTHER" id="PTHR42715">
    <property type="entry name" value="BETA-GLUCOSIDASE"/>
    <property type="match status" value="1"/>
</dbReference>
<reference evidence="5 6" key="1">
    <citation type="journal article" date="2018" name="Syst. Appl. Microbiol.">
        <title>Ereboglobus luteus gen. nov. sp. nov. from cockroach guts, and new insights into the oxygen relationship of the genera Opitutus and Didymococcus (Verrucomicrobia: Opitutaceae).</title>
        <authorList>
            <person name="Tegtmeier D."/>
            <person name="Belitz A."/>
            <person name="Radek R."/>
            <person name="Heimerl T."/>
            <person name="Brune A."/>
        </authorList>
    </citation>
    <scope>NUCLEOTIDE SEQUENCE [LARGE SCALE GENOMIC DNA]</scope>
    <source>
        <strain evidence="5 6">Ho45</strain>
    </source>
</reference>
<dbReference type="EMBL" id="CP023004">
    <property type="protein sequence ID" value="AWI07871.1"/>
    <property type="molecule type" value="Genomic_DNA"/>
</dbReference>
<evidence type="ECO:0000313" key="6">
    <source>
        <dbReference type="Proteomes" id="UP000244896"/>
    </source>
</evidence>
<dbReference type="Gene3D" id="3.20.20.300">
    <property type="entry name" value="Glycoside hydrolase, family 3, N-terminal domain"/>
    <property type="match status" value="1"/>
</dbReference>
<dbReference type="KEGG" id="elut:CKA38_00105"/>
<name>A0A2U8DZ62_9BACT</name>
<keyword evidence="6" id="KW-1185">Reference proteome</keyword>
<dbReference type="SUPFAM" id="SSF52279">
    <property type="entry name" value="Beta-D-glucan exohydrolase, C-terminal domain"/>
    <property type="match status" value="1"/>
</dbReference>
<dbReference type="InterPro" id="IPR026891">
    <property type="entry name" value="Fn3-like"/>
</dbReference>
<dbReference type="SMART" id="SM01217">
    <property type="entry name" value="Fn3_like"/>
    <property type="match status" value="1"/>
</dbReference>